<dbReference type="GO" id="GO:0016020">
    <property type="term" value="C:membrane"/>
    <property type="evidence" value="ECO:0007669"/>
    <property type="project" value="TreeGrafter"/>
</dbReference>
<keyword evidence="3" id="KW-1185">Reference proteome</keyword>
<evidence type="ECO:0000259" key="1">
    <source>
        <dbReference type="Pfam" id="PF00561"/>
    </source>
</evidence>
<dbReference type="Proteomes" id="UP000053815">
    <property type="component" value="Unassembled WGS sequence"/>
</dbReference>
<evidence type="ECO:0000313" key="3">
    <source>
        <dbReference type="Proteomes" id="UP000053815"/>
    </source>
</evidence>
<dbReference type="GO" id="GO:0008474">
    <property type="term" value="F:palmitoyl-(protein) hydrolase activity"/>
    <property type="evidence" value="ECO:0007669"/>
    <property type="project" value="TreeGrafter"/>
</dbReference>
<dbReference type="PANTHER" id="PTHR12277">
    <property type="entry name" value="ALPHA/BETA HYDROLASE DOMAIN-CONTAINING PROTEIN"/>
    <property type="match status" value="1"/>
</dbReference>
<organism evidence="2">
    <name type="scientific">Mucor ambiguus</name>
    <dbReference type="NCBI Taxonomy" id="91626"/>
    <lineage>
        <taxon>Eukaryota</taxon>
        <taxon>Fungi</taxon>
        <taxon>Fungi incertae sedis</taxon>
        <taxon>Mucoromycota</taxon>
        <taxon>Mucoromycotina</taxon>
        <taxon>Mucoromycetes</taxon>
        <taxon>Mucorales</taxon>
        <taxon>Mucorineae</taxon>
        <taxon>Mucoraceae</taxon>
        <taxon>Mucor</taxon>
    </lineage>
</organism>
<dbReference type="PANTHER" id="PTHR12277:SF81">
    <property type="entry name" value="PROTEIN ABHD13"/>
    <property type="match status" value="1"/>
</dbReference>
<dbReference type="SUPFAM" id="SSF53474">
    <property type="entry name" value="alpha/beta-Hydrolases"/>
    <property type="match status" value="1"/>
</dbReference>
<gene>
    <name evidence="2" type="ORF">MAM1_0065d03962</name>
</gene>
<evidence type="ECO:0000313" key="2">
    <source>
        <dbReference type="EMBL" id="GAN04502.1"/>
    </source>
</evidence>
<dbReference type="InterPro" id="IPR000073">
    <property type="entry name" value="AB_hydrolase_1"/>
</dbReference>
<proteinExistence type="predicted"/>
<reference evidence="2" key="1">
    <citation type="submission" date="2014-09" db="EMBL/GenBank/DDBJ databases">
        <title>Draft genome sequence of an oleaginous Mucoromycotina fungus Mucor ambiguus NBRC6742.</title>
        <authorList>
            <person name="Takeda I."/>
            <person name="Yamane N."/>
            <person name="Morita T."/>
            <person name="Tamano K."/>
            <person name="Machida M."/>
            <person name="Baker S."/>
            <person name="Koike H."/>
        </authorList>
    </citation>
    <scope>NUCLEOTIDE SEQUENCE</scope>
    <source>
        <strain evidence="2">NBRC 6742</strain>
    </source>
</reference>
<dbReference type="Gene3D" id="3.40.50.1820">
    <property type="entry name" value="alpha/beta hydrolase"/>
    <property type="match status" value="1"/>
</dbReference>
<name>A0A0C9MMU0_9FUNG</name>
<sequence>MGFPFCASDGSTVIAIIYLPVRIAVCSRVPDWVEDSGKFNGTAWRDGCTHIHSISKVARPSQFGLPDKEVILVTKDGYKIRSYVMIQRGEEVAIQSPTVVCFHAHTGNMGHRLPIAQVFYKKLGYNVVMLSYRGYGLSEGRPTEKGLKIDAQTMLEYIKQHPILKHTKLIAYGQSLGGSVAISLVSRNEDKFDALIIENTFLSVPLLVPHIFPALRHLVYLVHQTWRSYKTIKYVHHVPILFLSSLKDELVPPGHMAKLYNISQTSGVKVWRDFENGTHNDTCMQSGFFESIAEFVRDNVWDLD</sequence>
<dbReference type="Pfam" id="PF00561">
    <property type="entry name" value="Abhydrolase_1"/>
    <property type="match status" value="1"/>
</dbReference>
<dbReference type="AlphaFoldDB" id="A0A0C9MMU0"/>
<feature type="domain" description="AB hydrolase-1" evidence="1">
    <location>
        <begin position="97"/>
        <end position="219"/>
    </location>
</feature>
<dbReference type="InterPro" id="IPR029058">
    <property type="entry name" value="AB_hydrolase_fold"/>
</dbReference>
<accession>A0A0C9MMU0</accession>
<dbReference type="EMBL" id="DF836354">
    <property type="protein sequence ID" value="GAN04502.1"/>
    <property type="molecule type" value="Genomic_DNA"/>
</dbReference>
<dbReference type="STRING" id="91626.A0A0C9MMU0"/>
<dbReference type="OrthoDB" id="10249433at2759"/>
<protein>
    <submittedName>
        <fullName evidence="2">BEM46 family protein</fullName>
    </submittedName>
</protein>